<evidence type="ECO:0000313" key="2">
    <source>
        <dbReference type="Proteomes" id="UP000821845"/>
    </source>
</evidence>
<comment type="caution">
    <text evidence="1">The sequence shown here is derived from an EMBL/GenBank/DDBJ whole genome shotgun (WGS) entry which is preliminary data.</text>
</comment>
<dbReference type="Proteomes" id="UP000821845">
    <property type="component" value="Chromosome 7"/>
</dbReference>
<gene>
    <name evidence="1" type="ORF">HPB50_012964</name>
</gene>
<evidence type="ECO:0000313" key="1">
    <source>
        <dbReference type="EMBL" id="KAH6926025.1"/>
    </source>
</evidence>
<name>A0ACB7RUE6_HYAAI</name>
<accession>A0ACB7RUE6</accession>
<proteinExistence type="predicted"/>
<keyword evidence="2" id="KW-1185">Reference proteome</keyword>
<protein>
    <submittedName>
        <fullName evidence="1">Uncharacterized protein</fullName>
    </submittedName>
</protein>
<sequence>MVFERDGAMYELYRHQFHVRVQRSDVVARSADGIRHRYNNEGGSSSEDSLAPVKQKWPSRKVKRKIRLPAIYRRRNTPPSRAVVHRQTKSDLELAPPFLVQDCLRYVRAKDAGQRLVVKQYCIPDIIYRALQQYANISEDQNDNSAIVFLHDSVSLVGGGPQAIQFAQSSDATTNTGLFQSIKR</sequence>
<organism evidence="1 2">
    <name type="scientific">Hyalomma asiaticum</name>
    <name type="common">Tick</name>
    <dbReference type="NCBI Taxonomy" id="266040"/>
    <lineage>
        <taxon>Eukaryota</taxon>
        <taxon>Metazoa</taxon>
        <taxon>Ecdysozoa</taxon>
        <taxon>Arthropoda</taxon>
        <taxon>Chelicerata</taxon>
        <taxon>Arachnida</taxon>
        <taxon>Acari</taxon>
        <taxon>Parasitiformes</taxon>
        <taxon>Ixodida</taxon>
        <taxon>Ixodoidea</taxon>
        <taxon>Ixodidae</taxon>
        <taxon>Hyalomminae</taxon>
        <taxon>Hyalomma</taxon>
    </lineage>
</organism>
<dbReference type="EMBL" id="CM023487">
    <property type="protein sequence ID" value="KAH6926025.1"/>
    <property type="molecule type" value="Genomic_DNA"/>
</dbReference>
<reference evidence="1" key="1">
    <citation type="submission" date="2020-05" db="EMBL/GenBank/DDBJ databases">
        <title>Large-scale comparative analyses of tick genomes elucidate their genetic diversity and vector capacities.</title>
        <authorList>
            <person name="Jia N."/>
            <person name="Wang J."/>
            <person name="Shi W."/>
            <person name="Du L."/>
            <person name="Sun Y."/>
            <person name="Zhan W."/>
            <person name="Jiang J."/>
            <person name="Wang Q."/>
            <person name="Zhang B."/>
            <person name="Ji P."/>
            <person name="Sakyi L.B."/>
            <person name="Cui X."/>
            <person name="Yuan T."/>
            <person name="Jiang B."/>
            <person name="Yang W."/>
            <person name="Lam T.T.-Y."/>
            <person name="Chang Q."/>
            <person name="Ding S."/>
            <person name="Wang X."/>
            <person name="Zhu J."/>
            <person name="Ruan X."/>
            <person name="Zhao L."/>
            <person name="Wei J."/>
            <person name="Que T."/>
            <person name="Du C."/>
            <person name="Cheng J."/>
            <person name="Dai P."/>
            <person name="Han X."/>
            <person name="Huang E."/>
            <person name="Gao Y."/>
            <person name="Liu J."/>
            <person name="Shao H."/>
            <person name="Ye R."/>
            <person name="Li L."/>
            <person name="Wei W."/>
            <person name="Wang X."/>
            <person name="Wang C."/>
            <person name="Yang T."/>
            <person name="Huo Q."/>
            <person name="Li W."/>
            <person name="Guo W."/>
            <person name="Chen H."/>
            <person name="Zhou L."/>
            <person name="Ni X."/>
            <person name="Tian J."/>
            <person name="Zhou Y."/>
            <person name="Sheng Y."/>
            <person name="Liu T."/>
            <person name="Pan Y."/>
            <person name="Xia L."/>
            <person name="Li J."/>
            <person name="Zhao F."/>
            <person name="Cao W."/>
        </authorList>
    </citation>
    <scope>NUCLEOTIDE SEQUENCE</scope>
    <source>
        <strain evidence="1">Hyas-2018</strain>
    </source>
</reference>